<evidence type="ECO:0000259" key="7">
    <source>
        <dbReference type="Pfam" id="PF17389"/>
    </source>
</evidence>
<dbReference type="InterPro" id="IPR013783">
    <property type="entry name" value="Ig-like_fold"/>
</dbReference>
<dbReference type="Pfam" id="PF05592">
    <property type="entry name" value="Bac_rhamnosid"/>
    <property type="match status" value="1"/>
</dbReference>
<dbReference type="SUPFAM" id="SSF48208">
    <property type="entry name" value="Six-hairpin glycosidases"/>
    <property type="match status" value="1"/>
</dbReference>
<dbReference type="InterPro" id="IPR013737">
    <property type="entry name" value="Bac_rhamnosid_N"/>
</dbReference>
<dbReference type="Gene3D" id="2.60.420.10">
    <property type="entry name" value="Maltose phosphorylase, domain 3"/>
    <property type="match status" value="1"/>
</dbReference>
<feature type="domain" description="Alpha-L-rhamnosidase six-hairpin glycosidase" evidence="7">
    <location>
        <begin position="611"/>
        <end position="944"/>
    </location>
</feature>
<dbReference type="InterPro" id="IPR035398">
    <property type="entry name" value="Bac_rhamnosid_C"/>
</dbReference>
<dbReference type="Gene3D" id="1.50.10.10">
    <property type="match status" value="1"/>
</dbReference>
<dbReference type="RefSeq" id="WP_211244928.1">
    <property type="nucleotide sequence ID" value="NZ_AWSA01000057.1"/>
</dbReference>
<organism evidence="9 10">
    <name type="scientific">Intrasporangium oryzae NRRL B-24470</name>
    <dbReference type="NCBI Taxonomy" id="1386089"/>
    <lineage>
        <taxon>Bacteria</taxon>
        <taxon>Bacillati</taxon>
        <taxon>Actinomycetota</taxon>
        <taxon>Actinomycetes</taxon>
        <taxon>Micrococcales</taxon>
        <taxon>Intrasporangiaceae</taxon>
        <taxon>Intrasporangium</taxon>
    </lineage>
</organism>
<dbReference type="PANTHER" id="PTHR33307:SF6">
    <property type="entry name" value="ALPHA-RHAMNOSIDASE (EUROFUNG)-RELATED"/>
    <property type="match status" value="1"/>
</dbReference>
<comment type="catalytic activity">
    <reaction evidence="1">
        <text>Hydrolysis of terminal non-reducing alpha-L-rhamnose residues in alpha-L-rhamnosides.</text>
        <dbReference type="EC" id="3.2.1.40"/>
    </reaction>
</comment>
<dbReference type="Pfam" id="PF25788">
    <property type="entry name" value="Ig_Rha78A_N"/>
    <property type="match status" value="1"/>
</dbReference>
<accession>W9G1V1</accession>
<evidence type="ECO:0000259" key="5">
    <source>
        <dbReference type="Pfam" id="PF08531"/>
    </source>
</evidence>
<dbReference type="PANTHER" id="PTHR33307">
    <property type="entry name" value="ALPHA-RHAMNOSIDASE (EUROFUNG)"/>
    <property type="match status" value="1"/>
</dbReference>
<dbReference type="InterPro" id="IPR012341">
    <property type="entry name" value="6hp_glycosidase-like_sf"/>
</dbReference>
<dbReference type="InterPro" id="IPR035396">
    <property type="entry name" value="Bac_rhamnosid6H"/>
</dbReference>
<feature type="domain" description="Alpha-galactosidase NEW3" evidence="6">
    <location>
        <begin position="1178"/>
        <end position="1252"/>
    </location>
</feature>
<dbReference type="eggNOG" id="COG3250">
    <property type="taxonomic scope" value="Bacteria"/>
</dbReference>
<gene>
    <name evidence="9" type="ORF">N865_12370</name>
</gene>
<evidence type="ECO:0000313" key="10">
    <source>
        <dbReference type="Proteomes" id="UP000019489"/>
    </source>
</evidence>
<dbReference type="InterPro" id="IPR018905">
    <property type="entry name" value="A-galactase_NEW3"/>
</dbReference>
<dbReference type="Pfam" id="PF08531">
    <property type="entry name" value="Bac_rhamnosid_N"/>
    <property type="match status" value="1"/>
</dbReference>
<dbReference type="Proteomes" id="UP000019489">
    <property type="component" value="Unassembled WGS sequence"/>
</dbReference>
<sequence length="1516" mass="160395">MATPSATGGTTAASSAATGVTALRTNALVNPLGIPGAAPQLSWQLSSARRGVSQAAYEIRVGRTAGSADVWGSGRVASGSSVNVPYGGPALQSHTRYFWSVRVWDDTGTASDWSAPATFEAGLLSADEWTADWVSAVGATRYGPEWTDYRIDFTASRISGALGVYFRGRDTEHAYMWQLSEASKALRPHVKNGGYSVLAATPFPAGFSFADSHRYSIAVSGSTITTSVDGAVLDRRDDTTFAGPGIMGFRTSGAESGLVRDVTVTGADGKALVQTSFPSGDRSFTAGTVTPDGLQVEGNAGEAWVAVGNEVPLMRKEFEVADKPIASARIYASARGLYSLQLNGARVGDQELAPGMTDYSKRIAYQTYDVTSQLQPGTNAVGAEVANGWYAGKVAMFGTGVWGDRTSLLAQLRIVYADGTTQTVGTDGSWRATPGPRTSADLLDGESYDARRASAVGSWDKAGYDASAWRAVTVVPSATNLLEPQTDQPVRVTQELAAHRIASPTANTYLYDLGQNMVGRARVTLKGAAGTTARLRFAEVLNKDGSIYTANLRSAKATDYYTFGADGAGQYESRFTFHGFRYVEVTGVSEAPADSDIVGVVLGTDGPLVNEFETSSALVNRLHSNIEWGMRGNFLSIPTDTPARDERMGWTGDIDVFARTAVYNMDAQAFLSKWLKDLRDTQNAAGAFPGVAPVIPGRFDGGYGSAGWADAGVHVPWALWQAYGDTKVINDNYDAMKRYVDYLDRDSTNHIRSTGGYLDWLNLDDNTSADVLDTAFVARSTRELAEMADATGRKDDAATYRARLADITRAYQAAFIAADGTVKGDSQTAYILTINNGLVPADRKDLVAAKFVASIERRDWHLSTGFLGVDGLLPALTAIGRTDVAYRLLQNTDYPSWGYEIGKGATTVWERWNSIMPDGTFGPVEMNSFNHYAYGAVGEWMYRTLAGVSALEPGYRQSVIAPEPGAGVDWARMSHETPYGTIASSWRTGADGITLDVTVPANTTSEVHVPAPSRWAVLEGGAPASDAEGLTFLRMERGAAVFRAGSGAYHFTVDDVLGSIGEARAAVSGFTMPASITSGTANHLATQWDKLAREVEATWKARLAHDADTASLLHGALSTAADLRRWVETKQKAGGLTSAEAKAYLDVLSTVASRLSTASGRLVGAVVSLVPPDGALVQGGTGTVRVVVDNRGTETIRGIDATLTSPAGWTVQAVPGATEVAPGQRVSLDFTVTVAPDATPAAVELAAAASYQFHQSTATLPVSAMVTVAPAVVIDTVSGPSTPTEPGQSAVVTTVVRNQGATTRSRQLTLSLPDGWTAPAAQAFSVPAGSTATITSTVAVPLDLTTGTVPVTAAVGATDLEKASGSLRVVVPTPPASSTDHVDLGDATSEATHHLTASEHSGTSVEAGLTRRYSHSSYPGGWFEMDVTVPTDGPFALRMIETYDQSQTKTYDVLVNGQVVHQRRYTFSTTGQASLAYQFVVDRPDLVKGSVVRVRFQDVAGDYDPSIADLWAVPIG</sequence>
<evidence type="ECO:0000256" key="3">
    <source>
        <dbReference type="ARBA" id="ARBA00022801"/>
    </source>
</evidence>
<protein>
    <recommendedName>
        <fullName evidence="2">alpha-L-rhamnosidase</fullName>
        <ecNumber evidence="2">3.2.1.40</ecNumber>
    </recommendedName>
</protein>
<reference evidence="9 10" key="1">
    <citation type="submission" date="2013-08" db="EMBL/GenBank/DDBJ databases">
        <title>Intrasporangium oryzae NRRL B-24470.</title>
        <authorList>
            <person name="Liu H."/>
            <person name="Wang G."/>
        </authorList>
    </citation>
    <scope>NUCLEOTIDE SEQUENCE [LARGE SCALE GENOMIC DNA]</scope>
    <source>
        <strain evidence="9 10">NRRL B-24470</strain>
    </source>
</reference>
<dbReference type="Gene3D" id="2.60.40.10">
    <property type="entry name" value="Immunoglobulins"/>
    <property type="match status" value="3"/>
</dbReference>
<feature type="domain" description="Alpha-L-rhamnosidase C-terminal" evidence="8">
    <location>
        <begin position="947"/>
        <end position="1012"/>
    </location>
</feature>
<evidence type="ECO:0000259" key="8">
    <source>
        <dbReference type="Pfam" id="PF17390"/>
    </source>
</evidence>
<evidence type="ECO:0000259" key="6">
    <source>
        <dbReference type="Pfam" id="PF10633"/>
    </source>
</evidence>
<dbReference type="PATRIC" id="fig|1386089.3.peg.3726"/>
<dbReference type="Pfam" id="PF17390">
    <property type="entry name" value="Bac_rhamnosid_C"/>
    <property type="match status" value="1"/>
</dbReference>
<dbReference type="Pfam" id="PF10633">
    <property type="entry name" value="NPCBM_assoc"/>
    <property type="match status" value="2"/>
</dbReference>
<dbReference type="GO" id="GO:0030596">
    <property type="term" value="F:alpha-L-rhamnosidase activity"/>
    <property type="evidence" value="ECO:0007669"/>
    <property type="project" value="UniProtKB-EC"/>
</dbReference>
<dbReference type="STRING" id="1386089.N865_12370"/>
<feature type="domain" description="Alpha-L-rhamnosidase concanavalin-like" evidence="4">
    <location>
        <begin position="507"/>
        <end position="602"/>
    </location>
</feature>
<keyword evidence="3" id="KW-0378">Hydrolase</keyword>
<proteinExistence type="predicted"/>
<dbReference type="EC" id="3.2.1.40" evidence="2"/>
<comment type="caution">
    <text evidence="9">The sequence shown here is derived from an EMBL/GenBank/DDBJ whole genome shotgun (WGS) entry which is preliminary data.</text>
</comment>
<dbReference type="Gene3D" id="2.60.120.260">
    <property type="entry name" value="Galactose-binding domain-like"/>
    <property type="match status" value="2"/>
</dbReference>
<evidence type="ECO:0000259" key="4">
    <source>
        <dbReference type="Pfam" id="PF05592"/>
    </source>
</evidence>
<name>W9G1V1_9MICO</name>
<dbReference type="EMBL" id="AWSA01000057">
    <property type="protein sequence ID" value="EWT00051.1"/>
    <property type="molecule type" value="Genomic_DNA"/>
</dbReference>
<dbReference type="InterPro" id="IPR008928">
    <property type="entry name" value="6-hairpin_glycosidase_sf"/>
</dbReference>
<dbReference type="Gene3D" id="2.60.120.560">
    <property type="entry name" value="Exo-inulinase, domain 1"/>
    <property type="match status" value="1"/>
</dbReference>
<dbReference type="GO" id="GO:0005975">
    <property type="term" value="P:carbohydrate metabolic process"/>
    <property type="evidence" value="ECO:0007669"/>
    <property type="project" value="InterPro"/>
</dbReference>
<evidence type="ECO:0000313" key="9">
    <source>
        <dbReference type="EMBL" id="EWT00051.1"/>
    </source>
</evidence>
<feature type="domain" description="Alpha-galactosidase NEW3" evidence="6">
    <location>
        <begin position="1285"/>
        <end position="1355"/>
    </location>
</feature>
<keyword evidence="10" id="KW-1185">Reference proteome</keyword>
<evidence type="ECO:0000256" key="1">
    <source>
        <dbReference type="ARBA" id="ARBA00001445"/>
    </source>
</evidence>
<dbReference type="Pfam" id="PF17389">
    <property type="entry name" value="Bac_rhamnosid6H"/>
    <property type="match status" value="1"/>
</dbReference>
<dbReference type="InterPro" id="IPR016007">
    <property type="entry name" value="Alpha_rhamnosid"/>
</dbReference>
<feature type="domain" description="Bacterial alpha-L-rhamnosidase N-terminal" evidence="5">
    <location>
        <begin position="323"/>
        <end position="494"/>
    </location>
</feature>
<dbReference type="InterPro" id="IPR008902">
    <property type="entry name" value="Rhamnosid_concanavalin"/>
</dbReference>
<evidence type="ECO:0000256" key="2">
    <source>
        <dbReference type="ARBA" id="ARBA00012652"/>
    </source>
</evidence>